<dbReference type="Proteomes" id="UP000636709">
    <property type="component" value="Unassembled WGS sequence"/>
</dbReference>
<comment type="caution">
    <text evidence="2">The sequence shown here is derived from an EMBL/GenBank/DDBJ whole genome shotgun (WGS) entry which is preliminary data.</text>
</comment>
<evidence type="ECO:0000256" key="1">
    <source>
        <dbReference type="SAM" id="Phobius"/>
    </source>
</evidence>
<name>A0A835FRR6_9POAL</name>
<proteinExistence type="predicted"/>
<keyword evidence="1" id="KW-1133">Transmembrane helix</keyword>
<dbReference type="InterPro" id="IPR045501">
    <property type="entry name" value="DUF6490"/>
</dbReference>
<keyword evidence="3" id="KW-1185">Reference proteome</keyword>
<evidence type="ECO:0000313" key="2">
    <source>
        <dbReference type="EMBL" id="KAF8769704.1"/>
    </source>
</evidence>
<dbReference type="Pfam" id="PF20100">
    <property type="entry name" value="DUF6490"/>
    <property type="match status" value="1"/>
</dbReference>
<sequence>MAENFPRLTVAGSVFLTANSFMAMYRSKGDMGAISFVAFSYVDLASLFVCLRMYEETPPESPRREYLKMTVWLLTTMLTAMFSYKVAALMPLHVAVLVWAMAAATGHAGYSVLFGLRGQTSSAPSGTQLV</sequence>
<evidence type="ECO:0000313" key="3">
    <source>
        <dbReference type="Proteomes" id="UP000636709"/>
    </source>
</evidence>
<dbReference type="EMBL" id="JACEFO010000430">
    <property type="protein sequence ID" value="KAF8769704.1"/>
    <property type="molecule type" value="Genomic_DNA"/>
</dbReference>
<keyword evidence="1" id="KW-0812">Transmembrane</keyword>
<dbReference type="PANTHER" id="PTHR46610:SF7">
    <property type="entry name" value="OS02G0216300 PROTEIN"/>
    <property type="match status" value="1"/>
</dbReference>
<dbReference type="PANTHER" id="PTHR46610">
    <property type="entry name" value="OS05G0181300 PROTEIN"/>
    <property type="match status" value="1"/>
</dbReference>
<accession>A0A835FRR6</accession>
<dbReference type="AlphaFoldDB" id="A0A835FRR6"/>
<dbReference type="OrthoDB" id="737602at2759"/>
<gene>
    <name evidence="2" type="ORF">HU200_006311</name>
</gene>
<feature type="transmembrane region" description="Helical" evidence="1">
    <location>
        <begin position="66"/>
        <end position="84"/>
    </location>
</feature>
<feature type="transmembrane region" description="Helical" evidence="1">
    <location>
        <begin position="96"/>
        <end position="116"/>
    </location>
</feature>
<feature type="transmembrane region" description="Helical" evidence="1">
    <location>
        <begin position="33"/>
        <end position="54"/>
    </location>
</feature>
<dbReference type="Gramene" id="Dexi1A01G0008810.1">
    <property type="protein sequence ID" value="Dexi1A01G0008810.1:cds"/>
    <property type="gene ID" value="Dexi1A01G0008810"/>
</dbReference>
<organism evidence="2 3">
    <name type="scientific">Digitaria exilis</name>
    <dbReference type="NCBI Taxonomy" id="1010633"/>
    <lineage>
        <taxon>Eukaryota</taxon>
        <taxon>Viridiplantae</taxon>
        <taxon>Streptophyta</taxon>
        <taxon>Embryophyta</taxon>
        <taxon>Tracheophyta</taxon>
        <taxon>Spermatophyta</taxon>
        <taxon>Magnoliopsida</taxon>
        <taxon>Liliopsida</taxon>
        <taxon>Poales</taxon>
        <taxon>Poaceae</taxon>
        <taxon>PACMAD clade</taxon>
        <taxon>Panicoideae</taxon>
        <taxon>Panicodae</taxon>
        <taxon>Paniceae</taxon>
        <taxon>Anthephorinae</taxon>
        <taxon>Digitaria</taxon>
    </lineage>
</organism>
<protein>
    <submittedName>
        <fullName evidence="2">Uncharacterized protein</fullName>
    </submittedName>
</protein>
<keyword evidence="1" id="KW-0472">Membrane</keyword>
<reference evidence="2" key="1">
    <citation type="submission" date="2020-07" db="EMBL/GenBank/DDBJ databases">
        <title>Genome sequence and genetic diversity analysis of an under-domesticated orphan crop, white fonio (Digitaria exilis).</title>
        <authorList>
            <person name="Bennetzen J.L."/>
            <person name="Chen S."/>
            <person name="Ma X."/>
            <person name="Wang X."/>
            <person name="Yssel A.E.J."/>
            <person name="Chaluvadi S.R."/>
            <person name="Johnson M."/>
            <person name="Gangashetty P."/>
            <person name="Hamidou F."/>
            <person name="Sanogo M.D."/>
            <person name="Zwaenepoel A."/>
            <person name="Wallace J."/>
            <person name="Van De Peer Y."/>
            <person name="Van Deynze A."/>
        </authorList>
    </citation>
    <scope>NUCLEOTIDE SEQUENCE</scope>
    <source>
        <tissue evidence="2">Leaves</tissue>
    </source>
</reference>